<dbReference type="PRINTS" id="PR00385">
    <property type="entry name" value="P450"/>
</dbReference>
<dbReference type="GO" id="GO:0016705">
    <property type="term" value="F:oxidoreductase activity, acting on paired donors, with incorporation or reduction of molecular oxygen"/>
    <property type="evidence" value="ECO:0007669"/>
    <property type="project" value="InterPro"/>
</dbReference>
<evidence type="ECO:0000313" key="12">
    <source>
        <dbReference type="EMBL" id="TDL26391.1"/>
    </source>
</evidence>
<dbReference type="Proteomes" id="UP000294933">
    <property type="component" value="Unassembled WGS sequence"/>
</dbReference>
<comment type="pathway">
    <text evidence="2">Secondary metabolite biosynthesis.</text>
</comment>
<dbReference type="SUPFAM" id="SSF48264">
    <property type="entry name" value="Cytochrome P450"/>
    <property type="match status" value="1"/>
</dbReference>
<dbReference type="PRINTS" id="PR00463">
    <property type="entry name" value="EP450I"/>
</dbReference>
<dbReference type="STRING" id="50990.A0A4Y7QGL6"/>
<evidence type="ECO:0000256" key="2">
    <source>
        <dbReference type="ARBA" id="ARBA00005179"/>
    </source>
</evidence>
<dbReference type="GO" id="GO:0004497">
    <property type="term" value="F:monooxygenase activity"/>
    <property type="evidence" value="ECO:0007669"/>
    <property type="project" value="UniProtKB-KW"/>
</dbReference>
<feature type="signal peptide" evidence="11">
    <location>
        <begin position="1"/>
        <end position="19"/>
    </location>
</feature>
<dbReference type="AlphaFoldDB" id="A0A4Y7QGL6"/>
<dbReference type="EMBL" id="ML170161">
    <property type="protein sequence ID" value="TDL26391.1"/>
    <property type="molecule type" value="Genomic_DNA"/>
</dbReference>
<evidence type="ECO:0000256" key="7">
    <source>
        <dbReference type="ARBA" id="ARBA00023004"/>
    </source>
</evidence>
<proteinExistence type="inferred from homology"/>
<reference evidence="12 13" key="1">
    <citation type="submission" date="2018-06" db="EMBL/GenBank/DDBJ databases">
        <title>A transcriptomic atlas of mushroom development highlights an independent origin of complex multicellularity.</title>
        <authorList>
            <consortium name="DOE Joint Genome Institute"/>
            <person name="Krizsan K."/>
            <person name="Almasi E."/>
            <person name="Merenyi Z."/>
            <person name="Sahu N."/>
            <person name="Viragh M."/>
            <person name="Koszo T."/>
            <person name="Mondo S."/>
            <person name="Kiss B."/>
            <person name="Balint B."/>
            <person name="Kues U."/>
            <person name="Barry K."/>
            <person name="Hegedus J.C."/>
            <person name="Henrissat B."/>
            <person name="Johnson J."/>
            <person name="Lipzen A."/>
            <person name="Ohm R."/>
            <person name="Nagy I."/>
            <person name="Pangilinan J."/>
            <person name="Yan J."/>
            <person name="Xiong Y."/>
            <person name="Grigoriev I.V."/>
            <person name="Hibbett D.S."/>
            <person name="Nagy L.G."/>
        </authorList>
    </citation>
    <scope>NUCLEOTIDE SEQUENCE [LARGE SCALE GENOMIC DNA]</scope>
    <source>
        <strain evidence="12 13">SZMC22713</strain>
    </source>
</reference>
<keyword evidence="7 9" id="KW-0408">Iron</keyword>
<dbReference type="InterPro" id="IPR017972">
    <property type="entry name" value="Cyt_P450_CS"/>
</dbReference>
<dbReference type="OrthoDB" id="2789670at2759"/>
<dbReference type="Gene3D" id="1.10.630.10">
    <property type="entry name" value="Cytochrome P450"/>
    <property type="match status" value="1"/>
</dbReference>
<evidence type="ECO:0000256" key="9">
    <source>
        <dbReference type="PIRSR" id="PIRSR602401-1"/>
    </source>
</evidence>
<evidence type="ECO:0000256" key="5">
    <source>
        <dbReference type="ARBA" id="ARBA00022723"/>
    </source>
</evidence>
<evidence type="ECO:0000256" key="1">
    <source>
        <dbReference type="ARBA" id="ARBA00001971"/>
    </source>
</evidence>
<dbReference type="InterPro" id="IPR002401">
    <property type="entry name" value="Cyt_P450_E_grp-I"/>
</dbReference>
<keyword evidence="5 9" id="KW-0479">Metal-binding</keyword>
<evidence type="ECO:0000313" key="13">
    <source>
        <dbReference type="Proteomes" id="UP000294933"/>
    </source>
</evidence>
<dbReference type="VEuPathDB" id="FungiDB:BD410DRAFT_519263"/>
<organism evidence="12 13">
    <name type="scientific">Rickenella mellea</name>
    <dbReference type="NCBI Taxonomy" id="50990"/>
    <lineage>
        <taxon>Eukaryota</taxon>
        <taxon>Fungi</taxon>
        <taxon>Dikarya</taxon>
        <taxon>Basidiomycota</taxon>
        <taxon>Agaricomycotina</taxon>
        <taxon>Agaricomycetes</taxon>
        <taxon>Hymenochaetales</taxon>
        <taxon>Rickenellaceae</taxon>
        <taxon>Rickenella</taxon>
    </lineage>
</organism>
<keyword evidence="6 10" id="KW-0560">Oxidoreductase</keyword>
<dbReference type="InterPro" id="IPR001128">
    <property type="entry name" value="Cyt_P450"/>
</dbReference>
<evidence type="ECO:0000256" key="10">
    <source>
        <dbReference type="RuleBase" id="RU000461"/>
    </source>
</evidence>
<evidence type="ECO:0000256" key="11">
    <source>
        <dbReference type="SAM" id="SignalP"/>
    </source>
</evidence>
<dbReference type="PANTHER" id="PTHR46300">
    <property type="entry name" value="P450, PUTATIVE (EUROFUNG)-RELATED-RELATED"/>
    <property type="match status" value="1"/>
</dbReference>
<comment type="similarity">
    <text evidence="3 10">Belongs to the cytochrome P450 family.</text>
</comment>
<feature type="chain" id="PRO_5021469380" evidence="11">
    <location>
        <begin position="20"/>
        <end position="507"/>
    </location>
</feature>
<comment type="cofactor">
    <cofactor evidence="1 9">
        <name>heme</name>
        <dbReference type="ChEBI" id="CHEBI:30413"/>
    </cofactor>
</comment>
<accession>A0A4Y7QGL6</accession>
<gene>
    <name evidence="12" type="ORF">BD410DRAFT_519263</name>
</gene>
<dbReference type="PROSITE" id="PS00086">
    <property type="entry name" value="CYTOCHROME_P450"/>
    <property type="match status" value="1"/>
</dbReference>
<dbReference type="InterPro" id="IPR036396">
    <property type="entry name" value="Cyt_P450_sf"/>
</dbReference>
<dbReference type="GO" id="GO:0005506">
    <property type="term" value="F:iron ion binding"/>
    <property type="evidence" value="ECO:0007669"/>
    <property type="project" value="InterPro"/>
</dbReference>
<keyword evidence="8 10" id="KW-0503">Monooxygenase</keyword>
<keyword evidence="11" id="KW-0732">Signal</keyword>
<dbReference type="InterPro" id="IPR050364">
    <property type="entry name" value="Cytochrome_P450_fung"/>
</dbReference>
<dbReference type="GO" id="GO:0020037">
    <property type="term" value="F:heme binding"/>
    <property type="evidence" value="ECO:0007669"/>
    <property type="project" value="InterPro"/>
</dbReference>
<dbReference type="Pfam" id="PF00067">
    <property type="entry name" value="p450"/>
    <property type="match status" value="1"/>
</dbReference>
<dbReference type="PANTHER" id="PTHR46300:SF7">
    <property type="entry name" value="P450, PUTATIVE (EUROFUNG)-RELATED"/>
    <property type="match status" value="1"/>
</dbReference>
<keyword evidence="13" id="KW-1185">Reference proteome</keyword>
<protein>
    <submittedName>
        <fullName evidence="12">Cytochrome P450</fullName>
    </submittedName>
</protein>
<name>A0A4Y7QGL6_9AGAM</name>
<evidence type="ECO:0000256" key="6">
    <source>
        <dbReference type="ARBA" id="ARBA00023002"/>
    </source>
</evidence>
<evidence type="ECO:0000256" key="3">
    <source>
        <dbReference type="ARBA" id="ARBA00010617"/>
    </source>
</evidence>
<feature type="binding site" description="axial binding residue" evidence="9">
    <location>
        <position position="435"/>
    </location>
    <ligand>
        <name>heme</name>
        <dbReference type="ChEBI" id="CHEBI:30413"/>
    </ligand>
    <ligandPart>
        <name>Fe</name>
        <dbReference type="ChEBI" id="CHEBI:18248"/>
    </ligandPart>
</feature>
<keyword evidence="4 9" id="KW-0349">Heme</keyword>
<evidence type="ECO:0000256" key="8">
    <source>
        <dbReference type="ARBA" id="ARBA00023033"/>
    </source>
</evidence>
<sequence>MSLLLIVIVVLLSILVVLNHRKRHRYPLPPGPPTERTWVGRQTINLPSVLPWKVYHEWSKAFGPVLSLSLPGTPPRRVILLSTPSDINNLYNNRSSIYCTRPTWEMARLIGRQNNVAFTPYGPRLKRARRFLHAALGPKEVESWQALLDKEVNNFLRDLISRDEHERSLTLSKLIDSHVSNTATFLTYGHHASPQFVAESEKINLDTGMSLIPGRWALEGFPLLKYLPSFLPGMGFKRWALQAKKRLDDQVRREFEKAKQAIDSGSTARCLVAHALAEPLSQEEIFILKCTAGSVYGAATDTTTALLHSALYILSLHPAIQASCFAHVGSFNRLPDASDEPSLPYFTAFIRELHRFRPVVNLIAHSPIQEDVVDGWRIEKGVWVIGNIWSVCHDVELYPKPGEFKPERHLDDEGKLDAAVKDPRDLTFGFGRRRCPGEHFANAHTFLFLSRFIYMFEVFSTHPSSDLSEKLEWSSSFISRPKKENFKIGIKLRTESLKEFLQQGLKV</sequence>
<evidence type="ECO:0000256" key="4">
    <source>
        <dbReference type="ARBA" id="ARBA00022617"/>
    </source>
</evidence>